<dbReference type="RefSeq" id="WP_063381781.1">
    <property type="nucleotide sequence ID" value="NZ_AUXX01000027.1"/>
</dbReference>
<organism evidence="3 4">
    <name type="scientific">Pseudoalteromonas luteoviolacea S4060-1</name>
    <dbReference type="NCBI Taxonomy" id="1365257"/>
    <lineage>
        <taxon>Bacteria</taxon>
        <taxon>Pseudomonadati</taxon>
        <taxon>Pseudomonadota</taxon>
        <taxon>Gammaproteobacteria</taxon>
        <taxon>Alteromonadales</taxon>
        <taxon>Pseudoalteromonadaceae</taxon>
        <taxon>Pseudoalteromonas</taxon>
    </lineage>
</organism>
<evidence type="ECO:0000259" key="2">
    <source>
        <dbReference type="Pfam" id="PF00326"/>
    </source>
</evidence>
<dbReference type="GO" id="GO:0006508">
    <property type="term" value="P:proteolysis"/>
    <property type="evidence" value="ECO:0007669"/>
    <property type="project" value="InterPro"/>
</dbReference>
<dbReference type="AlphaFoldDB" id="A0A167LF95"/>
<dbReference type="SUPFAM" id="SSF53474">
    <property type="entry name" value="alpha/beta-Hydrolases"/>
    <property type="match status" value="1"/>
</dbReference>
<evidence type="ECO:0000313" key="3">
    <source>
        <dbReference type="EMBL" id="KZN64411.1"/>
    </source>
</evidence>
<reference evidence="3 4" key="1">
    <citation type="submission" date="2013-07" db="EMBL/GenBank/DDBJ databases">
        <title>Comparative Genomic and Metabolomic Analysis of Twelve Strains of Pseudoalteromonas luteoviolacea.</title>
        <authorList>
            <person name="Vynne N.G."/>
            <person name="Mansson M."/>
            <person name="Gram L."/>
        </authorList>
    </citation>
    <scope>NUCLEOTIDE SEQUENCE [LARGE SCALE GENOMIC DNA]</scope>
    <source>
        <strain evidence="3 4">S4060-1</strain>
    </source>
</reference>
<proteinExistence type="predicted"/>
<dbReference type="Proteomes" id="UP000076661">
    <property type="component" value="Unassembled WGS sequence"/>
</dbReference>
<sequence length="684" mass="76664">MTDKFSLIKKSLIGAAVCTGLLLSGCGTTSDSAKPVEFQAAKHTLVPVEVIFDKSEIFSVSMSKDSKWIAFMKVHEGAQNLFVVPQEGALSQAIPLTNYGDGIDGFQWSSRKNELFVFRDFEGNENSQIFRLNFKEELTLPPTVERLTPHDDVNYEFEAQLSASPEVLVIGANHDDKSRIDLFHLDMKTKQMTNVFENKLGFNGQFINDEGQTILGSNLNRDNSSTLYKFSNGKWVEVMTTLPGETFDFHSYDKDSNTAYISADIQGRDKQELLLVDLSTDKITTAHKDPLKQSDLHHIVFDQDGKPLIASYYGGRLRNYPLTETATNVLSQIHANFDEDVDILVDKIDHQQNQWHISVSSAQRPKRKFVYSASSKQFIDLLNQKPKVDPNLLGERKSITYTASDGQQIQAYLTLPRQSQVDLPLIVLPHGGPWHRDYWGYSSDYFVPFAHFFANRGYAVLQPNFRGSLGFGKQFTMQGERNWGTGLMQQDLTDGVHFLIEKGIVDSKRVGIMGASYGGYAALAGTTFTPDLYQAAISYVGPSSLITLVESWPEVYRPYLGTWFKAVGDPLIESDRVDMASRSPINFVDRIKTPLMLIQGANDPRVTQIESDNIARELHKTGRHVEYILAKDEGHGFKKHTNKVATVIAMEAFFAKHLGGTKSENVDMKIKAHLASLKVDTSKL</sequence>
<comment type="caution">
    <text evidence="3">The sequence shown here is derived from an EMBL/GenBank/DDBJ whole genome shotgun (WGS) entry which is preliminary data.</text>
</comment>
<dbReference type="PANTHER" id="PTHR42776">
    <property type="entry name" value="SERINE PEPTIDASE S9 FAMILY MEMBER"/>
    <property type="match status" value="1"/>
</dbReference>
<evidence type="ECO:0000313" key="4">
    <source>
        <dbReference type="Proteomes" id="UP000076661"/>
    </source>
</evidence>
<dbReference type="GO" id="GO:0004252">
    <property type="term" value="F:serine-type endopeptidase activity"/>
    <property type="evidence" value="ECO:0007669"/>
    <property type="project" value="TreeGrafter"/>
</dbReference>
<dbReference type="InterPro" id="IPR001375">
    <property type="entry name" value="Peptidase_S9_cat"/>
</dbReference>
<name>A0A167LF95_9GAMM</name>
<dbReference type="PANTHER" id="PTHR42776:SF27">
    <property type="entry name" value="DIPEPTIDYL PEPTIDASE FAMILY MEMBER 6"/>
    <property type="match status" value="1"/>
</dbReference>
<evidence type="ECO:0000256" key="1">
    <source>
        <dbReference type="ARBA" id="ARBA00022801"/>
    </source>
</evidence>
<dbReference type="Gene3D" id="3.40.50.1820">
    <property type="entry name" value="alpha/beta hydrolase"/>
    <property type="match status" value="1"/>
</dbReference>
<dbReference type="Pfam" id="PF00326">
    <property type="entry name" value="Peptidase_S9"/>
    <property type="match status" value="1"/>
</dbReference>
<gene>
    <name evidence="3" type="ORF">N478_22205</name>
</gene>
<dbReference type="InterPro" id="IPR011042">
    <property type="entry name" value="6-blade_b-propeller_TolB-like"/>
</dbReference>
<dbReference type="Gene3D" id="2.120.10.30">
    <property type="entry name" value="TolB, C-terminal domain"/>
    <property type="match status" value="1"/>
</dbReference>
<dbReference type="InterPro" id="IPR029058">
    <property type="entry name" value="AB_hydrolase_fold"/>
</dbReference>
<dbReference type="EMBL" id="AUXX01000027">
    <property type="protein sequence ID" value="KZN64411.1"/>
    <property type="molecule type" value="Genomic_DNA"/>
</dbReference>
<dbReference type="PROSITE" id="PS51257">
    <property type="entry name" value="PROKAR_LIPOPROTEIN"/>
    <property type="match status" value="1"/>
</dbReference>
<dbReference type="SUPFAM" id="SSF82171">
    <property type="entry name" value="DPP6 N-terminal domain-like"/>
    <property type="match status" value="1"/>
</dbReference>
<dbReference type="PATRIC" id="fig|1365257.3.peg.3255"/>
<feature type="domain" description="Peptidase S9 prolyl oligopeptidase catalytic" evidence="2">
    <location>
        <begin position="451"/>
        <end position="660"/>
    </location>
</feature>
<keyword evidence="1" id="KW-0378">Hydrolase</keyword>
<accession>A0A167LF95</accession>
<protein>
    <recommendedName>
        <fullName evidence="2">Peptidase S9 prolyl oligopeptidase catalytic domain-containing protein</fullName>
    </recommendedName>
</protein>